<comment type="cofactor">
    <cofactor evidence="1">
        <name>Mg(2+)</name>
        <dbReference type="ChEBI" id="CHEBI:18420"/>
    </cofactor>
</comment>
<dbReference type="CDD" id="cd05572">
    <property type="entry name" value="STKc_cGK"/>
    <property type="match status" value="1"/>
</dbReference>
<name>A0A0V0QM68_PSEPJ</name>
<dbReference type="PROSITE" id="PS00889">
    <property type="entry name" value="CNMP_BINDING_2"/>
    <property type="match status" value="1"/>
</dbReference>
<evidence type="ECO:0000256" key="10">
    <source>
        <dbReference type="ARBA" id="ARBA00022723"/>
    </source>
</evidence>
<evidence type="ECO:0000259" key="21">
    <source>
        <dbReference type="PROSITE" id="PS50011"/>
    </source>
</evidence>
<comment type="subcellular location">
    <subcellularLocation>
        <location evidence="3">Cytoplasm</location>
    </subcellularLocation>
    <subcellularLocation>
        <location evidence="2">Endomembrane system</location>
    </subcellularLocation>
</comment>
<dbReference type="PANTHER" id="PTHR24353">
    <property type="entry name" value="CYCLIC NUCLEOTIDE-DEPENDENT PROTEIN KINASE"/>
    <property type="match status" value="1"/>
</dbReference>
<evidence type="ECO:0000256" key="5">
    <source>
        <dbReference type="ARBA" id="ARBA00012428"/>
    </source>
</evidence>
<evidence type="ECO:0000256" key="12">
    <source>
        <dbReference type="ARBA" id="ARBA00022777"/>
    </source>
</evidence>
<feature type="domain" description="Protein kinase" evidence="21">
    <location>
        <begin position="451"/>
        <end position="714"/>
    </location>
</feature>
<dbReference type="EC" id="2.7.11.12" evidence="5"/>
<keyword evidence="6" id="KW-0963">Cytoplasm</keyword>
<evidence type="ECO:0000259" key="23">
    <source>
        <dbReference type="PROSITE" id="PS51285"/>
    </source>
</evidence>
<dbReference type="Pfam" id="PF00069">
    <property type="entry name" value="Pkinase"/>
    <property type="match status" value="1"/>
</dbReference>
<keyword evidence="16" id="KW-0472">Membrane</keyword>
<dbReference type="GO" id="GO:0005737">
    <property type="term" value="C:cytoplasm"/>
    <property type="evidence" value="ECO:0007669"/>
    <property type="project" value="UniProtKB-SubCell"/>
</dbReference>
<evidence type="ECO:0000256" key="18">
    <source>
        <dbReference type="ARBA" id="ARBA00047298"/>
    </source>
</evidence>
<evidence type="ECO:0000256" key="17">
    <source>
        <dbReference type="ARBA" id="ARBA00024113"/>
    </source>
</evidence>
<dbReference type="FunFam" id="2.60.120.10:FF:000068">
    <property type="entry name" value="cGMP-dependent protein kinase"/>
    <property type="match status" value="1"/>
</dbReference>
<dbReference type="Gene3D" id="3.30.200.20">
    <property type="entry name" value="Phosphorylase Kinase, domain 1"/>
    <property type="match status" value="1"/>
</dbReference>
<keyword evidence="25" id="KW-1185">Reference proteome</keyword>
<dbReference type="SMART" id="SM00100">
    <property type="entry name" value="cNMP"/>
    <property type="match status" value="2"/>
</dbReference>
<evidence type="ECO:0000256" key="3">
    <source>
        <dbReference type="ARBA" id="ARBA00004496"/>
    </source>
</evidence>
<feature type="domain" description="Cyclic nucleotide-binding" evidence="22">
    <location>
        <begin position="193"/>
        <end position="292"/>
    </location>
</feature>
<dbReference type="PROSITE" id="PS50042">
    <property type="entry name" value="CNMP_BINDING_3"/>
    <property type="match status" value="3"/>
</dbReference>
<keyword evidence="10" id="KW-0479">Metal-binding</keyword>
<feature type="domain" description="Cyclic nucleotide-binding" evidence="22">
    <location>
        <begin position="313"/>
        <end position="383"/>
    </location>
</feature>
<evidence type="ECO:0000313" key="25">
    <source>
        <dbReference type="Proteomes" id="UP000054937"/>
    </source>
</evidence>
<evidence type="ECO:0000256" key="9">
    <source>
        <dbReference type="ARBA" id="ARBA00022679"/>
    </source>
</evidence>
<keyword evidence="15" id="KW-0142">cGMP-binding</keyword>
<dbReference type="GO" id="GO:0004691">
    <property type="term" value="F:cAMP-dependent protein kinase activity"/>
    <property type="evidence" value="ECO:0007669"/>
    <property type="project" value="TreeGrafter"/>
</dbReference>
<feature type="region of interest" description="Disordered" evidence="20">
    <location>
        <begin position="1"/>
        <end position="34"/>
    </location>
</feature>
<evidence type="ECO:0000256" key="15">
    <source>
        <dbReference type="ARBA" id="ARBA00022992"/>
    </source>
</evidence>
<dbReference type="InterPro" id="IPR011009">
    <property type="entry name" value="Kinase-like_dom_sf"/>
</dbReference>
<evidence type="ECO:0000256" key="19">
    <source>
        <dbReference type="ARBA" id="ARBA00047462"/>
    </source>
</evidence>
<dbReference type="InterPro" id="IPR000595">
    <property type="entry name" value="cNMP-bd_dom"/>
</dbReference>
<dbReference type="SUPFAM" id="SSF56112">
    <property type="entry name" value="Protein kinase-like (PK-like)"/>
    <property type="match status" value="1"/>
</dbReference>
<keyword evidence="9" id="KW-0808">Transferase</keyword>
<dbReference type="Proteomes" id="UP000054937">
    <property type="component" value="Unassembled WGS sequence"/>
</dbReference>
<evidence type="ECO:0000256" key="1">
    <source>
        <dbReference type="ARBA" id="ARBA00001946"/>
    </source>
</evidence>
<keyword evidence="7" id="KW-0723">Serine/threonine-protein kinase</keyword>
<dbReference type="FunCoup" id="A0A0V0QM68">
    <property type="interactions" value="4"/>
</dbReference>
<evidence type="ECO:0000256" key="6">
    <source>
        <dbReference type="ARBA" id="ARBA00022490"/>
    </source>
</evidence>
<dbReference type="InParanoid" id="A0A0V0QM68"/>
<evidence type="ECO:0000256" key="2">
    <source>
        <dbReference type="ARBA" id="ARBA00004308"/>
    </source>
</evidence>
<dbReference type="SMART" id="SM00220">
    <property type="entry name" value="S_TKc"/>
    <property type="match status" value="1"/>
</dbReference>
<evidence type="ECO:0000256" key="20">
    <source>
        <dbReference type="SAM" id="MobiDB-lite"/>
    </source>
</evidence>
<gene>
    <name evidence="24" type="ORF">PPERSA_02806</name>
</gene>
<sequence>MFKSNKRASEENFENNNDDDSQKGSNVENVNERRSKQMVVVEGGEQVHEQITIINKKKTPNENTFIITCLKNHFVFYNLNEAELENIVKKMFYCEVAQQQFIFQQSYPASSFFILERGSMEVIVNDKTKRELKAGDGFGELALLYNAPRSASVRALELCNLWGIDRNTFRRAVEEMITKEYEENRKFMEVVRFFHNLTNEQKDAIAAVLIVQKFYKNQIIVTEGDPASSFYIIKEGTVTVLKGTKEVRKLYKGDSFGEQALYYNTVRQMTVRAEDEVKCLALGRDTLTKILGDQVHAVTFRNLQKWAFEKNNLLTKLNKAQIDKVLDVMKISSYKAGDIIMKKGTIANQKIVVIIEGSLKKAKSGITVASKAQAWGEEFLLENQKAKTFDDDIVMETDGVIAEITSENFTDCIGGQIEEIIKQNESSREKKMQKIDPSKREAAKSIKLDTLIYIKTIAFGQFGPVYLVKSNYAYNDQYYFALKAFNKIQISEQSLEKYIYQEKQVLEIVNFPFIIQYARAFKDNCDVYFLVEFVKGMELFDVIRDIGLLNTYDSQFYVASMILILEYLHHQNVIFRDMKPENLMVDEKGYLKLIDLGTAKILKGKHGMGNRTFTIIGTPHYMAPEIICGKGYNCFVDLWSVGICLYEFMCGMVPFGEEAEDPYEIYEEIIKKDINYPTYLKDKKAKKLMDQLLSRVPEVRFGGSYPTLKSNPWFENFDWDKLLEKELKPPYTPPTDKLTQDTEIKKAESEKKLIIDEITHEQKVRTIDKDQSADTPWDKDFMN</sequence>
<keyword evidence="8" id="KW-0140">cGMP</keyword>
<organism evidence="24 25">
    <name type="scientific">Pseudocohnilembus persalinus</name>
    <name type="common">Ciliate</name>
    <dbReference type="NCBI Taxonomy" id="266149"/>
    <lineage>
        <taxon>Eukaryota</taxon>
        <taxon>Sar</taxon>
        <taxon>Alveolata</taxon>
        <taxon>Ciliophora</taxon>
        <taxon>Intramacronucleata</taxon>
        <taxon>Oligohymenophorea</taxon>
        <taxon>Scuticociliatia</taxon>
        <taxon>Philasterida</taxon>
        <taxon>Pseudocohnilembidae</taxon>
        <taxon>Pseudocohnilembus</taxon>
    </lineage>
</organism>
<keyword evidence="14" id="KW-0460">Magnesium</keyword>
<keyword evidence="12 24" id="KW-0418">Kinase</keyword>
<dbReference type="GO" id="GO:0005952">
    <property type="term" value="C:cAMP-dependent protein kinase complex"/>
    <property type="evidence" value="ECO:0007669"/>
    <property type="project" value="TreeGrafter"/>
</dbReference>
<dbReference type="CDD" id="cd00038">
    <property type="entry name" value="CAP_ED"/>
    <property type="match status" value="2"/>
</dbReference>
<dbReference type="SUPFAM" id="SSF51206">
    <property type="entry name" value="cAMP-binding domain-like"/>
    <property type="match status" value="3"/>
</dbReference>
<evidence type="ECO:0000256" key="8">
    <source>
        <dbReference type="ARBA" id="ARBA00022535"/>
    </source>
</evidence>
<keyword evidence="11" id="KW-0547">Nucleotide-binding</keyword>
<feature type="domain" description="AGC-kinase C-terminal" evidence="23">
    <location>
        <begin position="715"/>
        <end position="783"/>
    </location>
</feature>
<dbReference type="InterPro" id="IPR000719">
    <property type="entry name" value="Prot_kinase_dom"/>
</dbReference>
<evidence type="ECO:0000256" key="14">
    <source>
        <dbReference type="ARBA" id="ARBA00022842"/>
    </source>
</evidence>
<dbReference type="PANTHER" id="PTHR24353:SF37">
    <property type="entry name" value="CAMP-DEPENDENT PROTEIN KINASE CATALYTIC SUBUNIT PRKX"/>
    <property type="match status" value="1"/>
</dbReference>
<dbReference type="Gene3D" id="2.60.120.10">
    <property type="entry name" value="Jelly Rolls"/>
    <property type="match status" value="3"/>
</dbReference>
<dbReference type="GO" id="GO:0012505">
    <property type="term" value="C:endomembrane system"/>
    <property type="evidence" value="ECO:0007669"/>
    <property type="project" value="UniProtKB-SubCell"/>
</dbReference>
<dbReference type="FunFam" id="2.60.120.10:FF:000123">
    <property type="entry name" value="cGMP-dependent protein kinase 14-1"/>
    <property type="match status" value="1"/>
</dbReference>
<dbReference type="GO" id="GO:0004692">
    <property type="term" value="F:cGMP-dependent protein kinase activity"/>
    <property type="evidence" value="ECO:0007669"/>
    <property type="project" value="UniProtKB-EC"/>
</dbReference>
<comment type="caution">
    <text evidence="24">The sequence shown here is derived from an EMBL/GenBank/DDBJ whole genome shotgun (WGS) entry which is preliminary data.</text>
</comment>
<dbReference type="GO" id="GO:0005524">
    <property type="term" value="F:ATP binding"/>
    <property type="evidence" value="ECO:0007669"/>
    <property type="project" value="UniProtKB-KW"/>
</dbReference>
<dbReference type="InterPro" id="IPR000961">
    <property type="entry name" value="AGC-kinase_C"/>
</dbReference>
<dbReference type="InterPro" id="IPR035014">
    <property type="entry name" value="STKc_cGK"/>
</dbReference>
<proteinExistence type="inferred from homology"/>
<dbReference type="FunFam" id="2.60.120.10:FF:000089">
    <property type="entry name" value="cGMP-dependent protein kinase 5-1"/>
    <property type="match status" value="1"/>
</dbReference>
<evidence type="ECO:0000256" key="11">
    <source>
        <dbReference type="ARBA" id="ARBA00022741"/>
    </source>
</evidence>
<dbReference type="EMBL" id="LDAU01000131">
    <property type="protein sequence ID" value="KRX03427.1"/>
    <property type="molecule type" value="Genomic_DNA"/>
</dbReference>
<dbReference type="PROSITE" id="PS50011">
    <property type="entry name" value="PROTEIN_KINASE_DOM"/>
    <property type="match status" value="1"/>
</dbReference>
<dbReference type="PROSITE" id="PS51285">
    <property type="entry name" value="AGC_KINASE_CTER"/>
    <property type="match status" value="1"/>
</dbReference>
<comment type="similarity">
    <text evidence="4">Belongs to the protein kinase superfamily. AGC Ser/Thr protein kinase family. cGMP subfamily.</text>
</comment>
<dbReference type="InterPro" id="IPR014710">
    <property type="entry name" value="RmlC-like_jellyroll"/>
</dbReference>
<evidence type="ECO:0000256" key="4">
    <source>
        <dbReference type="ARBA" id="ARBA00006352"/>
    </source>
</evidence>
<dbReference type="Pfam" id="PF00027">
    <property type="entry name" value="cNMP_binding"/>
    <property type="match status" value="2"/>
</dbReference>
<evidence type="ECO:0000259" key="22">
    <source>
        <dbReference type="PROSITE" id="PS50042"/>
    </source>
</evidence>
<dbReference type="Gene3D" id="1.10.510.10">
    <property type="entry name" value="Transferase(Phosphotransferase) domain 1"/>
    <property type="match status" value="1"/>
</dbReference>
<dbReference type="InterPro" id="IPR018490">
    <property type="entry name" value="cNMP-bd_dom_sf"/>
</dbReference>
<dbReference type="PROSITE" id="PS00888">
    <property type="entry name" value="CNMP_BINDING_1"/>
    <property type="match status" value="1"/>
</dbReference>
<evidence type="ECO:0000256" key="16">
    <source>
        <dbReference type="ARBA" id="ARBA00023136"/>
    </source>
</evidence>
<comment type="catalytic activity">
    <reaction evidence="19">
        <text>L-seryl-[protein] + ATP = O-phospho-L-seryl-[protein] + ADP + H(+)</text>
        <dbReference type="Rhea" id="RHEA:17989"/>
        <dbReference type="Rhea" id="RHEA-COMP:9863"/>
        <dbReference type="Rhea" id="RHEA-COMP:11604"/>
        <dbReference type="ChEBI" id="CHEBI:15378"/>
        <dbReference type="ChEBI" id="CHEBI:29999"/>
        <dbReference type="ChEBI" id="CHEBI:30616"/>
        <dbReference type="ChEBI" id="CHEBI:83421"/>
        <dbReference type="ChEBI" id="CHEBI:456216"/>
        <dbReference type="EC" id="2.7.11.12"/>
    </reaction>
</comment>
<evidence type="ECO:0000313" key="24">
    <source>
        <dbReference type="EMBL" id="KRX03427.1"/>
    </source>
</evidence>
<dbReference type="OrthoDB" id="290584at2759"/>
<dbReference type="AlphaFoldDB" id="A0A0V0QM68"/>
<evidence type="ECO:0000256" key="7">
    <source>
        <dbReference type="ARBA" id="ARBA00022527"/>
    </source>
</evidence>
<dbReference type="PRINTS" id="PR00103">
    <property type="entry name" value="CAMPKINASE"/>
</dbReference>
<evidence type="ECO:0000256" key="13">
    <source>
        <dbReference type="ARBA" id="ARBA00022840"/>
    </source>
</evidence>
<keyword evidence="13" id="KW-0067">ATP-binding</keyword>
<feature type="domain" description="Cyclic nucleotide-binding" evidence="22">
    <location>
        <begin position="75"/>
        <end position="190"/>
    </location>
</feature>
<dbReference type="GO" id="GO:0046872">
    <property type="term" value="F:metal ion binding"/>
    <property type="evidence" value="ECO:0007669"/>
    <property type="project" value="UniProtKB-KW"/>
</dbReference>
<accession>A0A0V0QM68</accession>
<protein>
    <recommendedName>
        <fullName evidence="17">cGMP-dependent protein kinase</fullName>
        <ecNumber evidence="5">2.7.11.12</ecNumber>
    </recommendedName>
</protein>
<dbReference type="GO" id="GO:0030553">
    <property type="term" value="F:cGMP binding"/>
    <property type="evidence" value="ECO:0007669"/>
    <property type="project" value="UniProtKB-KW"/>
</dbReference>
<dbReference type="InterPro" id="IPR018488">
    <property type="entry name" value="cNMP-bd_CS"/>
</dbReference>
<comment type="catalytic activity">
    <reaction evidence="18">
        <text>L-threonyl-[protein] + ATP = O-phospho-L-threonyl-[protein] + ADP + H(+)</text>
        <dbReference type="Rhea" id="RHEA:46608"/>
        <dbReference type="Rhea" id="RHEA-COMP:11060"/>
        <dbReference type="Rhea" id="RHEA-COMP:11605"/>
        <dbReference type="ChEBI" id="CHEBI:15378"/>
        <dbReference type="ChEBI" id="CHEBI:30013"/>
        <dbReference type="ChEBI" id="CHEBI:30616"/>
        <dbReference type="ChEBI" id="CHEBI:61977"/>
        <dbReference type="ChEBI" id="CHEBI:456216"/>
        <dbReference type="EC" id="2.7.11.12"/>
    </reaction>
</comment>
<reference evidence="24 25" key="1">
    <citation type="journal article" date="2015" name="Sci. Rep.">
        <title>Genome of the facultative scuticociliatosis pathogen Pseudocohnilembus persalinus provides insight into its virulence through horizontal gene transfer.</title>
        <authorList>
            <person name="Xiong J."/>
            <person name="Wang G."/>
            <person name="Cheng J."/>
            <person name="Tian M."/>
            <person name="Pan X."/>
            <person name="Warren A."/>
            <person name="Jiang C."/>
            <person name="Yuan D."/>
            <person name="Miao W."/>
        </authorList>
    </citation>
    <scope>NUCLEOTIDE SEQUENCE [LARGE SCALE GENOMIC DNA]</scope>
    <source>
        <strain evidence="24">36N120E</strain>
    </source>
</reference>
<dbReference type="OMA" id="YNTKRLC"/>